<keyword evidence="1 5" id="KW-0489">Methyltransferase</keyword>
<dbReference type="Gene3D" id="3.40.50.150">
    <property type="entry name" value="Vaccinia Virus protein VP39"/>
    <property type="match status" value="1"/>
</dbReference>
<dbReference type="GO" id="GO:0009102">
    <property type="term" value="P:biotin biosynthetic process"/>
    <property type="evidence" value="ECO:0007669"/>
    <property type="project" value="UniProtKB-UniRule"/>
</dbReference>
<accession>A0A009HI94</accession>
<dbReference type="InterPro" id="IPR011814">
    <property type="entry name" value="BioC"/>
</dbReference>
<dbReference type="GO" id="GO:0010340">
    <property type="term" value="F:carboxyl-O-methyltransferase activity"/>
    <property type="evidence" value="ECO:0007669"/>
    <property type="project" value="UniProtKB-UniRule"/>
</dbReference>
<gene>
    <name evidence="5" type="primary">bioC</name>
    <name evidence="6" type="ORF">J512_3617</name>
</gene>
<comment type="catalytic activity">
    <reaction evidence="5">
        <text>malonyl-[ACP] + S-adenosyl-L-methionine = malonyl-[ACP] methyl ester + S-adenosyl-L-homocysteine</text>
        <dbReference type="Rhea" id="RHEA:17105"/>
        <dbReference type="Rhea" id="RHEA-COMP:9623"/>
        <dbReference type="Rhea" id="RHEA-COMP:9954"/>
        <dbReference type="ChEBI" id="CHEBI:57856"/>
        <dbReference type="ChEBI" id="CHEBI:59789"/>
        <dbReference type="ChEBI" id="CHEBI:78449"/>
        <dbReference type="ChEBI" id="CHEBI:78845"/>
        <dbReference type="EC" id="2.1.1.197"/>
    </reaction>
</comment>
<evidence type="ECO:0000313" key="6">
    <source>
        <dbReference type="EMBL" id="EXB03917.1"/>
    </source>
</evidence>
<dbReference type="PANTHER" id="PTHR13090">
    <property type="entry name" value="ARGININE-HYDROXYLASE NDUFAF5, MITOCHONDRIAL"/>
    <property type="match status" value="1"/>
</dbReference>
<dbReference type="InterPro" id="IPR029063">
    <property type="entry name" value="SAM-dependent_MTases_sf"/>
</dbReference>
<dbReference type="GO" id="GO:0032259">
    <property type="term" value="P:methylation"/>
    <property type="evidence" value="ECO:0007669"/>
    <property type="project" value="UniProtKB-KW"/>
</dbReference>
<dbReference type="Proteomes" id="UP000020595">
    <property type="component" value="Unassembled WGS sequence"/>
</dbReference>
<name>A0A009HI94_ACIB9</name>
<dbReference type="GO" id="GO:0102130">
    <property type="term" value="F:malonyl-CoA methyltransferase activity"/>
    <property type="evidence" value="ECO:0007669"/>
    <property type="project" value="UniProtKB-EC"/>
</dbReference>
<dbReference type="AlphaFoldDB" id="A0A009HI94"/>
<comment type="pathway">
    <text evidence="5">Cofactor biosynthesis; biotin biosynthesis.</text>
</comment>
<protein>
    <recommendedName>
        <fullName evidence="5">Malonyl-[acyl-carrier protein] O-methyltransferase</fullName>
        <shortName evidence="5">Malonyl-ACP O-methyltransferase</shortName>
        <ecNumber evidence="5">2.1.1.197</ecNumber>
    </recommendedName>
    <alternativeName>
        <fullName evidence="5">Biotin synthesis protein BioC</fullName>
    </alternativeName>
</protein>
<keyword evidence="2 5" id="KW-0808">Transferase</keyword>
<dbReference type="Pfam" id="PF13489">
    <property type="entry name" value="Methyltransf_23"/>
    <property type="match status" value="1"/>
</dbReference>
<dbReference type="HAMAP" id="MF_00835">
    <property type="entry name" value="BioC"/>
    <property type="match status" value="1"/>
</dbReference>
<dbReference type="SUPFAM" id="SSF53335">
    <property type="entry name" value="S-adenosyl-L-methionine-dependent methyltransferases"/>
    <property type="match status" value="1"/>
</dbReference>
<dbReference type="EC" id="2.1.1.197" evidence="5"/>
<keyword evidence="3 5" id="KW-0949">S-adenosyl-L-methionine</keyword>
<proteinExistence type="inferred from homology"/>
<comment type="similarity">
    <text evidence="5">Belongs to the methyltransferase superfamily.</text>
</comment>
<organism evidence="6 7">
    <name type="scientific">Acinetobacter baumannii (strain 1295743)</name>
    <dbReference type="NCBI Taxonomy" id="1310613"/>
    <lineage>
        <taxon>Bacteria</taxon>
        <taxon>Pseudomonadati</taxon>
        <taxon>Pseudomonadota</taxon>
        <taxon>Gammaproteobacteria</taxon>
        <taxon>Moraxellales</taxon>
        <taxon>Moraxellaceae</taxon>
        <taxon>Acinetobacter</taxon>
        <taxon>Acinetobacter calcoaceticus/baumannii complex</taxon>
    </lineage>
</organism>
<dbReference type="PANTHER" id="PTHR13090:SF1">
    <property type="entry name" value="ARGININE-HYDROXYLASE NDUFAF5, MITOCHONDRIAL"/>
    <property type="match status" value="1"/>
</dbReference>
<evidence type="ECO:0000256" key="5">
    <source>
        <dbReference type="HAMAP-Rule" id="MF_00835"/>
    </source>
</evidence>
<dbReference type="EMBL" id="JEWH01000067">
    <property type="protein sequence ID" value="EXB03917.1"/>
    <property type="molecule type" value="Genomic_DNA"/>
</dbReference>
<dbReference type="RefSeq" id="WP_031984780.1">
    <property type="nucleotide sequence ID" value="NZ_JEWH01000067.1"/>
</dbReference>
<evidence type="ECO:0000256" key="2">
    <source>
        <dbReference type="ARBA" id="ARBA00022679"/>
    </source>
</evidence>
<evidence type="ECO:0000256" key="4">
    <source>
        <dbReference type="ARBA" id="ARBA00022756"/>
    </source>
</evidence>
<sequence>MSLNKDLVAQRFAKAGQSYSKHAIVQKQICQNLTNLLKQFCPSAMSRVFEIGCGSGNLTRLLVESFQIENLVLNDLYAEVQQHFNHEEHVKWLIGDVETLEFPQQLDMIVSGSALQWMQDLPRLLQHCYAALNEQGWLCFSTFGPKNLIEIKELTGQGLNYWNLENWNSALTQAGFEILHLAQSETQLYFDSPKAVLQHLKATGVTATAQHRWTKQSLQQFYQDYDRFKHAEGYSLTYHPIYCIARRMK</sequence>
<evidence type="ECO:0000256" key="3">
    <source>
        <dbReference type="ARBA" id="ARBA00022691"/>
    </source>
</evidence>
<keyword evidence="4 5" id="KW-0093">Biotin biosynthesis</keyword>
<dbReference type="CDD" id="cd02440">
    <property type="entry name" value="AdoMet_MTases"/>
    <property type="match status" value="1"/>
</dbReference>
<evidence type="ECO:0000313" key="7">
    <source>
        <dbReference type="Proteomes" id="UP000020595"/>
    </source>
</evidence>
<comment type="function">
    <text evidence="5">Converts the free carboxyl group of a malonyl-thioester to its methyl ester by transfer of a methyl group from S-adenosyl-L-methionine (SAM). It allows to synthesize pimeloyl-ACP via the fatty acid synthetic pathway.</text>
</comment>
<comment type="caution">
    <text evidence="6">The sequence shown here is derived from an EMBL/GenBank/DDBJ whole genome shotgun (WGS) entry which is preliminary data.</text>
</comment>
<reference evidence="6 7" key="1">
    <citation type="submission" date="2014-02" db="EMBL/GenBank/DDBJ databases">
        <title>Comparative genomics and transcriptomics to identify genetic mechanisms underlying the emergence of carbapenem resistant Acinetobacter baumannii (CRAb).</title>
        <authorList>
            <person name="Harris A.D."/>
            <person name="Johnson K.J."/>
            <person name="George J."/>
            <person name="Shefchek K."/>
            <person name="Daugherty S.C."/>
            <person name="Parankush S."/>
            <person name="Sadzewicz L."/>
            <person name="Tallon L."/>
            <person name="Sengamalay N."/>
            <person name="Hazen T.H."/>
            <person name="Rasko D.A."/>
        </authorList>
    </citation>
    <scope>NUCLEOTIDE SEQUENCE [LARGE SCALE GENOMIC DNA]</scope>
    <source>
        <strain evidence="6 7">1295743</strain>
    </source>
</reference>
<dbReference type="NCBIfam" id="TIGR02072">
    <property type="entry name" value="BioC"/>
    <property type="match status" value="1"/>
</dbReference>
<dbReference type="PATRIC" id="fig|1310613.3.peg.3466"/>
<evidence type="ECO:0000256" key="1">
    <source>
        <dbReference type="ARBA" id="ARBA00022603"/>
    </source>
</evidence>
<dbReference type="UniPathway" id="UPA00078"/>
<dbReference type="InterPro" id="IPR050602">
    <property type="entry name" value="Malonyl-ACP_OMT"/>
</dbReference>